<dbReference type="EMBL" id="PUJX01000059">
    <property type="protein sequence ID" value="TDB42551.1"/>
    <property type="molecule type" value="Genomic_DNA"/>
</dbReference>
<comment type="caution">
    <text evidence="1">The sequence shown here is derived from an EMBL/GenBank/DDBJ whole genome shotgun (WGS) entry which is preliminary data.</text>
</comment>
<dbReference type="SUPFAM" id="SSF53335">
    <property type="entry name" value="S-adenosyl-L-methionine-dependent methyltransferases"/>
    <property type="match status" value="1"/>
</dbReference>
<protein>
    <submittedName>
        <fullName evidence="1">Uncharacterized protein</fullName>
    </submittedName>
</protein>
<dbReference type="AlphaFoldDB" id="A0A4R4IQB3"/>
<dbReference type="Gene3D" id="3.40.50.150">
    <property type="entry name" value="Vaccinia Virus protein VP39"/>
    <property type="match status" value="1"/>
</dbReference>
<dbReference type="Proteomes" id="UP000295550">
    <property type="component" value="Unassembled WGS sequence"/>
</dbReference>
<reference evidence="1 2" key="1">
    <citation type="journal article" date="2019" name="Int. J. Syst. Evol. Microbiol.">
        <title>Photorhabdus khanii subsp. guanajuatensis subsp. nov., isolated from Heterorhabditis atacamensis, and Photorhabdus luminescens subsp. mexicana subsp. nov., isolated from Heterorhabditis mexicana entomopathogenic nematodes.</title>
        <authorList>
            <person name="Machado R.A.R."/>
            <person name="Bruno P."/>
            <person name="Arce C.C.M."/>
            <person name="Liechti N."/>
            <person name="Kohler A."/>
            <person name="Bernal J."/>
            <person name="Bruggmann R."/>
            <person name="Turlings T.C.J."/>
        </authorList>
    </citation>
    <scope>NUCLEOTIDE SEQUENCE [LARGE SCALE GENOMIC DNA]</scope>
    <source>
        <strain evidence="1 2">MEX47-22</strain>
    </source>
</reference>
<organism evidence="1 2">
    <name type="scientific">Photorhabdus luminescens subsp. mexicana</name>
    <dbReference type="NCBI Taxonomy" id="2100167"/>
    <lineage>
        <taxon>Bacteria</taxon>
        <taxon>Pseudomonadati</taxon>
        <taxon>Pseudomonadota</taxon>
        <taxon>Gammaproteobacteria</taxon>
        <taxon>Enterobacterales</taxon>
        <taxon>Morganellaceae</taxon>
        <taxon>Photorhabdus</taxon>
    </lineage>
</organism>
<proteinExistence type="predicted"/>
<evidence type="ECO:0000313" key="2">
    <source>
        <dbReference type="Proteomes" id="UP000295550"/>
    </source>
</evidence>
<name>A0A4R4IQB3_PHOLU</name>
<sequence>MENPGEWFDIDNGALKVKGFINGNVHILITEEICNNLNLVLAWRIPNNIPKFRDGKRNQTGKVNQRSHALHSKVISFPVCTALAELTRDNRNACEQYREGPYTFIIPLSLSYHSDCAKKEMAYIYRALGATEVINSNFWPLEAFKYLALNGEMPDHKTHQFYPSGGELQRRAVDECELSAGMRLLEPSIGFGGLLKGLPDGVAVTGIEINRTAAQIIGERWPTLQAYFLQVPTKQFEPFDRILMTPPYSEGRWKQHIKHAR</sequence>
<evidence type="ECO:0000313" key="1">
    <source>
        <dbReference type="EMBL" id="TDB42551.1"/>
    </source>
</evidence>
<gene>
    <name evidence="1" type="ORF">C5468_24950</name>
</gene>
<dbReference type="InterPro" id="IPR029063">
    <property type="entry name" value="SAM-dependent_MTases_sf"/>
</dbReference>
<accession>A0A4R4IQB3</accession>